<protein>
    <recommendedName>
        <fullName evidence="5">Cytochrome c domain-containing protein</fullName>
    </recommendedName>
</protein>
<evidence type="ECO:0000256" key="4">
    <source>
        <dbReference type="PROSITE-ProRule" id="PRU00433"/>
    </source>
</evidence>
<evidence type="ECO:0000313" key="6">
    <source>
        <dbReference type="EMBL" id="WOB09104.1"/>
    </source>
</evidence>
<evidence type="ECO:0000256" key="3">
    <source>
        <dbReference type="ARBA" id="ARBA00023004"/>
    </source>
</evidence>
<dbReference type="PROSITE" id="PS51007">
    <property type="entry name" value="CYTC"/>
    <property type="match status" value="1"/>
</dbReference>
<dbReference type="InterPro" id="IPR013783">
    <property type="entry name" value="Ig-like_fold"/>
</dbReference>
<evidence type="ECO:0000256" key="1">
    <source>
        <dbReference type="ARBA" id="ARBA00022617"/>
    </source>
</evidence>
<dbReference type="Proteomes" id="UP001303946">
    <property type="component" value="Chromosome"/>
</dbReference>
<feature type="domain" description="Cytochrome c" evidence="5">
    <location>
        <begin position="50"/>
        <end position="144"/>
    </location>
</feature>
<keyword evidence="2 4" id="KW-0479">Metal-binding</keyword>
<evidence type="ECO:0000313" key="7">
    <source>
        <dbReference type="Proteomes" id="UP001303946"/>
    </source>
</evidence>
<accession>A0ABZ0D2Y9</accession>
<dbReference type="Gene3D" id="2.60.40.10">
    <property type="entry name" value="Immunoglobulins"/>
    <property type="match status" value="1"/>
</dbReference>
<organism evidence="6 7">
    <name type="scientific">Piscinibacter gummiphilus</name>
    <dbReference type="NCBI Taxonomy" id="946333"/>
    <lineage>
        <taxon>Bacteria</taxon>
        <taxon>Pseudomonadati</taxon>
        <taxon>Pseudomonadota</taxon>
        <taxon>Betaproteobacteria</taxon>
        <taxon>Burkholderiales</taxon>
        <taxon>Sphaerotilaceae</taxon>
        <taxon>Piscinibacter</taxon>
    </lineage>
</organism>
<dbReference type="SUPFAM" id="SSF46626">
    <property type="entry name" value="Cytochrome c"/>
    <property type="match status" value="1"/>
</dbReference>
<keyword evidence="7" id="KW-1185">Reference proteome</keyword>
<reference evidence="6 7" key="1">
    <citation type="submission" date="2023-10" db="EMBL/GenBank/DDBJ databases">
        <title>Bacteria for the degradation of biodegradable plastic PBAT(Polybutylene adipate terephthalate).</title>
        <authorList>
            <person name="Weon H.-Y."/>
            <person name="Yeon J."/>
        </authorList>
    </citation>
    <scope>NUCLEOTIDE SEQUENCE [LARGE SCALE GENOMIC DNA]</scope>
    <source>
        <strain evidence="6 7">SBD 7-3</strain>
    </source>
</reference>
<evidence type="ECO:0000256" key="2">
    <source>
        <dbReference type="ARBA" id="ARBA00022723"/>
    </source>
</evidence>
<name>A0ABZ0D2Y9_9BURK</name>
<evidence type="ECO:0000259" key="5">
    <source>
        <dbReference type="PROSITE" id="PS51007"/>
    </source>
</evidence>
<dbReference type="PROSITE" id="PS51257">
    <property type="entry name" value="PROKAR_LIPOPROTEIN"/>
    <property type="match status" value="1"/>
</dbReference>
<sequence>MKSADRFAPGRSAARMNFLERIPTGWLITGAAFACLVLWAGPGWAQATSGDPVAGKLLFEDTPGETGIGQLGSCTNCHTIHDRRNRIATGTASATPIFTAVSFTSASGRFGTAIAANYGGAMGQFSALNNTQFADIAAYIADTPKLSVASLSFSPSAINTNTLSQDVDLRNAVTNGTLTITSVAISGTGAARFNVTADTCTSQTIAASTTSALSSCRVSVRFSAPTTAAYTASLTLTMRVQGSMTTFTRVLPLSGQVAVTPPPPSSGGGGDSGGGGLGLVWLAGLALATAALARRRA</sequence>
<keyword evidence="3 4" id="KW-0408">Iron</keyword>
<dbReference type="InterPro" id="IPR036909">
    <property type="entry name" value="Cyt_c-like_dom_sf"/>
</dbReference>
<dbReference type="RefSeq" id="WP_316702064.1">
    <property type="nucleotide sequence ID" value="NZ_CP136336.1"/>
</dbReference>
<proteinExistence type="predicted"/>
<dbReference type="EMBL" id="CP136336">
    <property type="protein sequence ID" value="WOB09104.1"/>
    <property type="molecule type" value="Genomic_DNA"/>
</dbReference>
<keyword evidence="1 4" id="KW-0349">Heme</keyword>
<dbReference type="InterPro" id="IPR009056">
    <property type="entry name" value="Cyt_c-like_dom"/>
</dbReference>
<gene>
    <name evidence="6" type="ORF">RXV79_03375</name>
</gene>